<reference evidence="7 8" key="1">
    <citation type="submission" date="2017-04" db="EMBL/GenBank/DDBJ databases">
        <title>Bacillus krulwichiae AM31D Genome sequencing and assembly.</title>
        <authorList>
            <person name="Krulwich T.A."/>
            <person name="Anastor L."/>
            <person name="Ehrlich R."/>
            <person name="Ehrlich G.D."/>
            <person name="Janto B."/>
        </authorList>
    </citation>
    <scope>NUCLEOTIDE SEQUENCE [LARGE SCALE GENOMIC DNA]</scope>
    <source>
        <strain evidence="7 8">AM31D</strain>
    </source>
</reference>
<protein>
    <submittedName>
        <fullName evidence="7">Thermophilic serine proteinase</fullName>
        <ecNumber evidence="7">3.4.21.-</ecNumber>
    </submittedName>
</protein>
<evidence type="ECO:0000259" key="6">
    <source>
        <dbReference type="Pfam" id="PF00082"/>
    </source>
</evidence>
<keyword evidence="3 7" id="KW-0378">Hydrolase</keyword>
<dbReference type="InterPro" id="IPR000209">
    <property type="entry name" value="Peptidase_S8/S53_dom"/>
</dbReference>
<dbReference type="Gene3D" id="3.40.50.200">
    <property type="entry name" value="Peptidase S8/S53 domain"/>
    <property type="match status" value="1"/>
</dbReference>
<dbReference type="EMBL" id="CP020814">
    <property type="protein sequence ID" value="ARK30879.1"/>
    <property type="molecule type" value="Genomic_DNA"/>
</dbReference>
<dbReference type="InterPro" id="IPR023828">
    <property type="entry name" value="Peptidase_S8_Ser-AS"/>
</dbReference>
<dbReference type="PANTHER" id="PTHR43806">
    <property type="entry name" value="PEPTIDASE S8"/>
    <property type="match status" value="1"/>
</dbReference>
<keyword evidence="2" id="KW-0645">Protease</keyword>
<dbReference type="PROSITE" id="PS51892">
    <property type="entry name" value="SUBTILASE"/>
    <property type="match status" value="1"/>
</dbReference>
<evidence type="ECO:0000256" key="2">
    <source>
        <dbReference type="ARBA" id="ARBA00022670"/>
    </source>
</evidence>
<comment type="caution">
    <text evidence="5">Lacks conserved residue(s) required for the propagation of feature annotation.</text>
</comment>
<evidence type="ECO:0000256" key="4">
    <source>
        <dbReference type="ARBA" id="ARBA00022825"/>
    </source>
</evidence>
<comment type="similarity">
    <text evidence="1 5">Belongs to the peptidase S8 family.</text>
</comment>
<dbReference type="InterPro" id="IPR036852">
    <property type="entry name" value="Peptidase_S8/S53_dom_sf"/>
</dbReference>
<keyword evidence="4" id="KW-0720">Serine protease</keyword>
<evidence type="ECO:0000256" key="3">
    <source>
        <dbReference type="ARBA" id="ARBA00022801"/>
    </source>
</evidence>
<dbReference type="EC" id="3.4.21.-" evidence="7"/>
<evidence type="ECO:0000256" key="5">
    <source>
        <dbReference type="PROSITE-ProRule" id="PRU01240"/>
    </source>
</evidence>
<dbReference type="PROSITE" id="PS00138">
    <property type="entry name" value="SUBTILASE_SER"/>
    <property type="match status" value="1"/>
</dbReference>
<accession>A0A1X9MBN7</accession>
<dbReference type="KEGG" id="bkw:BkAM31D_14100"/>
<proteinExistence type="inferred from homology"/>
<dbReference type="RefSeq" id="WP_180319877.1">
    <property type="nucleotide sequence ID" value="NZ_CP020814.1"/>
</dbReference>
<evidence type="ECO:0000313" key="8">
    <source>
        <dbReference type="Proteomes" id="UP000193006"/>
    </source>
</evidence>
<sequence length="237" mass="24700">MAGIAATVTNNENGIAGMSYNSAAIMNIKVLGDSGGGTLSNVAEGIIYATNQGAHVINLSLGSQTSNETLRSAINYAYNNGVLLVGAAGNNGADTPHFPAAFEQVLAVAAVNQSNEIAPFSNYGPWVEVAAPGNEILSTFPQQTGEPMTGYRVASGTSQAAPFISGLAGLIKATNPVLTNGQIRSIIQRSAIRTISGGTIRFGRIDAMRAIQLTRDAISQRQIHNFPPVWLNTKNAN</sequence>
<dbReference type="Proteomes" id="UP000193006">
    <property type="component" value="Chromosome"/>
</dbReference>
<dbReference type="SUPFAM" id="SSF52743">
    <property type="entry name" value="Subtilisin-like"/>
    <property type="match status" value="1"/>
</dbReference>
<feature type="domain" description="Peptidase S8/S53" evidence="6">
    <location>
        <begin position="1"/>
        <end position="191"/>
    </location>
</feature>
<dbReference type="AlphaFoldDB" id="A0A1X9MBN7"/>
<gene>
    <name evidence="7" type="ORF">BkAM31D_14100</name>
</gene>
<evidence type="ECO:0000313" key="7">
    <source>
        <dbReference type="EMBL" id="ARK30879.1"/>
    </source>
</evidence>
<evidence type="ECO:0000256" key="1">
    <source>
        <dbReference type="ARBA" id="ARBA00011073"/>
    </source>
</evidence>
<organism evidence="7 8">
    <name type="scientific">Halalkalibacter krulwichiae</name>
    <dbReference type="NCBI Taxonomy" id="199441"/>
    <lineage>
        <taxon>Bacteria</taxon>
        <taxon>Bacillati</taxon>
        <taxon>Bacillota</taxon>
        <taxon>Bacilli</taxon>
        <taxon>Bacillales</taxon>
        <taxon>Bacillaceae</taxon>
        <taxon>Halalkalibacter</taxon>
    </lineage>
</organism>
<keyword evidence="8" id="KW-1185">Reference proteome</keyword>
<dbReference type="GO" id="GO:0006508">
    <property type="term" value="P:proteolysis"/>
    <property type="evidence" value="ECO:0007669"/>
    <property type="project" value="UniProtKB-KW"/>
</dbReference>
<dbReference type="PANTHER" id="PTHR43806:SF11">
    <property type="entry name" value="CEREVISIN-RELATED"/>
    <property type="match status" value="1"/>
</dbReference>
<dbReference type="GO" id="GO:0004252">
    <property type="term" value="F:serine-type endopeptidase activity"/>
    <property type="evidence" value="ECO:0007669"/>
    <property type="project" value="InterPro"/>
</dbReference>
<dbReference type="Pfam" id="PF00082">
    <property type="entry name" value="Peptidase_S8"/>
    <property type="match status" value="1"/>
</dbReference>
<name>A0A1X9MBN7_9BACI</name>
<dbReference type="InterPro" id="IPR050131">
    <property type="entry name" value="Peptidase_S8_subtilisin-like"/>
</dbReference>